<dbReference type="SUPFAM" id="SSF56425">
    <property type="entry name" value="Succinate dehydrogenase/fumarate reductase flavoprotein, catalytic domain"/>
    <property type="match status" value="1"/>
</dbReference>
<dbReference type="PANTHER" id="PTHR11632">
    <property type="entry name" value="SUCCINATE DEHYDROGENASE 2 FLAVOPROTEIN SUBUNIT"/>
    <property type="match status" value="1"/>
</dbReference>
<dbReference type="GO" id="GO:0009061">
    <property type="term" value="P:anaerobic respiration"/>
    <property type="evidence" value="ECO:0007669"/>
    <property type="project" value="TreeGrafter"/>
</dbReference>
<dbReference type="InterPro" id="IPR027477">
    <property type="entry name" value="Succ_DH/fumarate_Rdtase_cat_sf"/>
</dbReference>
<dbReference type="GO" id="GO:0033765">
    <property type="term" value="F:steroid dehydrogenase activity, acting on the CH-CH group of donors"/>
    <property type="evidence" value="ECO:0007669"/>
    <property type="project" value="UniProtKB-ARBA"/>
</dbReference>
<dbReference type="EMBL" id="CP009215">
    <property type="protein sequence ID" value="AIL96071.1"/>
    <property type="molecule type" value="Genomic_DNA"/>
</dbReference>
<dbReference type="EC" id="1.3.5.1" evidence="7"/>
<dbReference type="NCBIfam" id="TIGR01811">
    <property type="entry name" value="sdhA_Bsu"/>
    <property type="match status" value="1"/>
</dbReference>
<evidence type="ECO:0000259" key="6">
    <source>
        <dbReference type="Pfam" id="PF02910"/>
    </source>
</evidence>
<organism evidence="7 8">
    <name type="scientific">Corynebacterium ureicelerivorans</name>
    <dbReference type="NCBI Taxonomy" id="401472"/>
    <lineage>
        <taxon>Bacteria</taxon>
        <taxon>Bacillati</taxon>
        <taxon>Actinomycetota</taxon>
        <taxon>Actinomycetes</taxon>
        <taxon>Mycobacteriales</taxon>
        <taxon>Corynebacteriaceae</taxon>
        <taxon>Corynebacterium</taxon>
    </lineage>
</organism>
<dbReference type="Pfam" id="PF02910">
    <property type="entry name" value="Succ_DH_flav_C"/>
    <property type="match status" value="1"/>
</dbReference>
<reference evidence="7 8" key="1">
    <citation type="submission" date="2014-08" db="EMBL/GenBank/DDBJ databases">
        <title>Complete genome sequence of Corynebacterium ureicelerivorans DSM 45051, a lipophilic and urea-splitting isolate from a blood culture of a septicaemia patient.</title>
        <authorList>
            <person name="Tippelt A."/>
            <person name="Albersmeier A."/>
            <person name="Brinkrolf K."/>
            <person name="Ruckert C."/>
            <person name="Tauch A."/>
        </authorList>
    </citation>
    <scope>NUCLEOTIDE SEQUENCE [LARGE SCALE GENOMIC DNA]</scope>
    <source>
        <strain evidence="7 8">IMMIB RIV-2301</strain>
    </source>
</reference>
<name>A0A077HI40_9CORY</name>
<keyword evidence="2 7" id="KW-0560">Oxidoreductase</keyword>
<dbReference type="PRINTS" id="PR00368">
    <property type="entry name" value="FADPNR"/>
</dbReference>
<feature type="domain" description="FAD-dependent oxidoreductase 2 FAD-binding" evidence="5">
    <location>
        <begin position="85"/>
        <end position="494"/>
    </location>
</feature>
<proteinExistence type="predicted"/>
<dbReference type="SUPFAM" id="SSF46977">
    <property type="entry name" value="Succinate dehydrogenase/fumarate reductase flavoprotein C-terminal domain"/>
    <property type="match status" value="1"/>
</dbReference>
<feature type="active site" description="Proton acceptor" evidence="3">
    <location>
        <position position="383"/>
    </location>
</feature>
<dbReference type="GO" id="GO:0005886">
    <property type="term" value="C:plasma membrane"/>
    <property type="evidence" value="ECO:0007669"/>
    <property type="project" value="TreeGrafter"/>
</dbReference>
<dbReference type="KEGG" id="cuv:CUREI_00930"/>
<dbReference type="Pfam" id="PF00890">
    <property type="entry name" value="FAD_binding_2"/>
    <property type="match status" value="1"/>
</dbReference>
<dbReference type="HOGENOM" id="CLU_014312_7_0_11"/>
<dbReference type="SUPFAM" id="SSF51905">
    <property type="entry name" value="FAD/NAD(P)-binding domain"/>
    <property type="match status" value="1"/>
</dbReference>
<dbReference type="InterPro" id="IPR003953">
    <property type="entry name" value="FAD-dep_OxRdtase_2_FAD-bd"/>
</dbReference>
<evidence type="ECO:0000313" key="7">
    <source>
        <dbReference type="EMBL" id="AIL96071.1"/>
    </source>
</evidence>
<dbReference type="GO" id="GO:0008177">
    <property type="term" value="F:succinate dehydrogenase (quinone) activity"/>
    <property type="evidence" value="ECO:0007669"/>
    <property type="project" value="UniProtKB-EC"/>
</dbReference>
<dbReference type="InterPro" id="IPR011280">
    <property type="entry name" value="Succ_DH/Fum_Rdt_flav_su"/>
</dbReference>
<feature type="domain" description="Fumarate reductase/succinate dehydrogenase flavoprotein-like C-terminal" evidence="6">
    <location>
        <begin position="558"/>
        <end position="691"/>
    </location>
</feature>
<evidence type="ECO:0000256" key="1">
    <source>
        <dbReference type="ARBA" id="ARBA00022630"/>
    </source>
</evidence>
<evidence type="ECO:0000256" key="3">
    <source>
        <dbReference type="PIRSR" id="PIRSR630664-50"/>
    </source>
</evidence>
<dbReference type="PANTHER" id="PTHR11632:SF53">
    <property type="entry name" value="SUCCINATE DEHYDROGENASE FLAVOPROTEIN SUBUNIT"/>
    <property type="match status" value="1"/>
</dbReference>
<keyword evidence="8" id="KW-1185">Reference proteome</keyword>
<dbReference type="NCBIfam" id="NF005749">
    <property type="entry name" value="PRK07573.1"/>
    <property type="match status" value="1"/>
</dbReference>
<evidence type="ECO:0000259" key="5">
    <source>
        <dbReference type="Pfam" id="PF00890"/>
    </source>
</evidence>
<evidence type="ECO:0000256" key="4">
    <source>
        <dbReference type="SAM" id="MobiDB-lite"/>
    </source>
</evidence>
<feature type="compositionally biased region" description="Polar residues" evidence="4">
    <location>
        <begin position="17"/>
        <end position="30"/>
    </location>
</feature>
<accession>A0A077HI40</accession>
<dbReference type="Proteomes" id="UP000028939">
    <property type="component" value="Chromosome"/>
</dbReference>
<dbReference type="InterPro" id="IPR030664">
    <property type="entry name" value="SdhA/FrdA/AprA"/>
</dbReference>
<sequence>MTTSISGLSGAQGANGGEQNSAEAAGQQRTGGFRQPESAAAGVTPGNVLEANEPNRDEVRMKDMWQYQKDHMNLVSPLNRRKFTVLVVGTGLSGGAAAAALGELGYNVKAFTYHDAPRRAHSIAAQGGVNSARGKKVDNDSAYRHTKDTVKGGDYRCRESDCWRLAIESVRVIDHMNAIGAPFAREYGGTLATRSFGGVQVSRTYYTRGQTGQQLQLSTASSLQRQIHLGNVEIFTHHDLMDLIVTEKDGKQHCDGIVTRNLITGEIAPFTGHAVILATGGYGNVYHKTTLAKNSNASAMMRAYERGAYLASPCFVQFHPTGLPVNAKWQAKTTLMSESLRNDGRIWTPKEKGDDRDPNEIPEEDRDYFLERRYPAFGNLVPRDVASRAISQQLNAGYGVGPLHNSAYLDFSDAIERLGEDTIRERYSNLFEMYEDSTGDDPYKAPMRIAPTVHFTMGGLWTDFNEMTSIDGLFAAGECSWTYHGANRLGANSLLSASVDGWFTLPFTVPNYLAGHLGEEALPEDSREAQDVVAEVTERIERIMSIRGPEPHGPEHFHEQLGEILYEHCGVSRTVEGLEEGIRKIRALREDFWANISVPGSPNDMNQTLEAALRLVDYINLGELMCIDALDRDESCGAHYRMDHLTDDGEAERDDENWCFVSAWEPAGEGQFIRHAEPLHFDSIPLMARNYK</sequence>
<dbReference type="OrthoDB" id="9805351at2"/>
<dbReference type="InterPro" id="IPR037099">
    <property type="entry name" value="Fum_R/Succ_DH_flav-like_C_sf"/>
</dbReference>
<dbReference type="Gene3D" id="3.90.700.10">
    <property type="entry name" value="Succinate dehydrogenase/fumarate reductase flavoprotein, catalytic domain"/>
    <property type="match status" value="1"/>
</dbReference>
<evidence type="ECO:0000256" key="2">
    <source>
        <dbReference type="ARBA" id="ARBA00023002"/>
    </source>
</evidence>
<dbReference type="InterPro" id="IPR036188">
    <property type="entry name" value="FAD/NAD-bd_sf"/>
</dbReference>
<dbReference type="InterPro" id="IPR015939">
    <property type="entry name" value="Fum_Rdtase/Succ_DH_flav-like_C"/>
</dbReference>
<protein>
    <submittedName>
        <fullName evidence="7">Succinate dehydrogenase</fullName>
        <ecNumber evidence="7">1.3.5.1</ecNumber>
    </submittedName>
</protein>
<feature type="region of interest" description="Disordered" evidence="4">
    <location>
        <begin position="1"/>
        <end position="57"/>
    </location>
</feature>
<dbReference type="GO" id="GO:0050660">
    <property type="term" value="F:flavin adenine dinucleotide binding"/>
    <property type="evidence" value="ECO:0007669"/>
    <property type="project" value="TreeGrafter"/>
</dbReference>
<dbReference type="RefSeq" id="WP_038609360.1">
    <property type="nucleotide sequence ID" value="NZ_CP009215.1"/>
</dbReference>
<gene>
    <name evidence="7" type="primary">sdhA</name>
    <name evidence="7" type="ORF">CUREI_00930</name>
</gene>
<dbReference type="GO" id="GO:0009055">
    <property type="term" value="F:electron transfer activity"/>
    <property type="evidence" value="ECO:0007669"/>
    <property type="project" value="TreeGrafter"/>
</dbReference>
<dbReference type="FunFam" id="1.20.58.100:FF:000003">
    <property type="entry name" value="Succinate dehydrogenase flavoprotein subunit"/>
    <property type="match status" value="1"/>
</dbReference>
<dbReference type="Gene3D" id="1.20.58.100">
    <property type="entry name" value="Fumarate reductase/succinate dehydrogenase flavoprotein-like, C-terminal domain"/>
    <property type="match status" value="1"/>
</dbReference>
<dbReference type="AlphaFoldDB" id="A0A077HI40"/>
<keyword evidence="1" id="KW-0285">Flavoprotein</keyword>
<evidence type="ECO:0000313" key="8">
    <source>
        <dbReference type="Proteomes" id="UP000028939"/>
    </source>
</evidence>
<dbReference type="Gene3D" id="3.50.50.60">
    <property type="entry name" value="FAD/NAD(P)-binding domain"/>
    <property type="match status" value="1"/>
</dbReference>
<dbReference type="STRING" id="401472.CUREI_00930"/>